<feature type="compositionally biased region" description="Low complexity" evidence="9">
    <location>
        <begin position="220"/>
        <end position="235"/>
    </location>
</feature>
<evidence type="ECO:0000256" key="8">
    <source>
        <dbReference type="RuleBase" id="RU369058"/>
    </source>
</evidence>
<proteinExistence type="inferred from homology"/>
<comment type="subcellular location">
    <subcellularLocation>
        <location evidence="8">Nucleus speckle</location>
    </subcellularLocation>
</comment>
<dbReference type="Pfam" id="PF14608">
    <property type="entry name" value="zf-CCCH_2"/>
    <property type="match status" value="5"/>
</dbReference>
<dbReference type="Gene3D" id="4.10.1000.40">
    <property type="match status" value="1"/>
</dbReference>
<dbReference type="InterPro" id="IPR040366">
    <property type="entry name" value="Nab2/ZC3H14"/>
</dbReference>
<keyword evidence="7 8" id="KW-0539">Nucleus</keyword>
<dbReference type="Gene3D" id="1.20.1390.10">
    <property type="entry name" value="PWI domain"/>
    <property type="match status" value="1"/>
</dbReference>
<protein>
    <recommendedName>
        <fullName evidence="2 8">Zinc finger CCCH domain-containing protein 14</fullName>
    </recommendedName>
</protein>
<evidence type="ECO:0000256" key="9">
    <source>
        <dbReference type="SAM" id="MobiDB-lite"/>
    </source>
</evidence>
<feature type="region of interest" description="Disordered" evidence="9">
    <location>
        <begin position="386"/>
        <end position="415"/>
    </location>
</feature>
<comment type="function">
    <text evidence="8">RNA-binding protein involved in the biogenesis of circular RNAs (circRNAs), which are produced by back-splicing circularization of pre-mRNAs. Acts by binding to both exon-intron boundary and 3'-UTR of pre-mRNAs to promote circRNA biogenesis through dimerization and the association with the spliceosome.</text>
</comment>
<evidence type="ECO:0000256" key="5">
    <source>
        <dbReference type="ARBA" id="ARBA00022771"/>
    </source>
</evidence>
<feature type="compositionally biased region" description="Low complexity" evidence="9">
    <location>
        <begin position="135"/>
        <end position="145"/>
    </location>
</feature>
<evidence type="ECO:0000256" key="3">
    <source>
        <dbReference type="ARBA" id="ARBA00022723"/>
    </source>
</evidence>
<sequence length="783" mass="86374">MEIGTEISKKIRAAIKGKLQELGAYVDEELPDYIMVMVANKKTSQQMSDDLSLFLGNNTIKFTVWLHGVLEKLRSVAVEPASLRPQLYSDTGTSSGKSEWKGEESKGLAVSSSRSDRTEARVSSSAHEHRRVSSDKTSSSRLTSTVKPLMDPPSSEAVIDIKPELDDDLIGEDPVDMGVLPGRLRGSTSGGGGRASAQIYRPPQGRSSSGTGRSADAYRSSEGSSGSHSRQQHSSYHLDSRSSRDSRPYREGGSSRQQEEASRKRKAPVVSSVVRVNQAADGGRDSDEEEDDEEDDEGYGVKNLSSRVSLPSKPERKPSLPPAKQANKNLLLRAMSEAQISINKTAAYPPIPQRQTVPVAPRTRSTTDEMNAAIQLVQEHLHGLVPRGQSYTPSEPQPPRQLGKSPSTPVQSRSLASRLQLDVPEDNMRAQHSDYLALEVAEGSVLKPFDTRSFIVRRPELEEELVPVRSRLGQLDKVPMTSRLGLEEVPPPMRSGLEEVAPPMRSRLGLEEVAPPMRSRREETTVPMRSRLGAMVKEEIQPATPRMVQPASSEKAEAVGSASPKFIVTLDGVPSPLGNLGDCDMETDDSYPKPTKTIMPDPSIHLGTKPKLSIHHRLQGEPQYPDELGMETEEEEEVGPVKRQKVLERCKFWPVCKTGDECVYHHPTTQCKTFPSCKFGDKCLFVHPNCKFDGKCSKPDCPFTHVSRRGPAPYTPPIRPVPPVQTSSVCRFFPECKKMDCLFYHPKPCRFGVLCKHTGCTFYHPTAPVPPRHALKWTKAQSS</sequence>
<accession>A0ABM3F1D1</accession>
<evidence type="ECO:0000256" key="6">
    <source>
        <dbReference type="ARBA" id="ARBA00022833"/>
    </source>
</evidence>
<dbReference type="RefSeq" id="XP_045577123.1">
    <property type="nucleotide sequence ID" value="XM_045721167.1"/>
</dbReference>
<evidence type="ECO:0000256" key="2">
    <source>
        <dbReference type="ARBA" id="ARBA00015071"/>
    </source>
</evidence>
<feature type="region of interest" description="Disordered" evidence="9">
    <location>
        <begin position="86"/>
        <end position="323"/>
    </location>
</feature>
<dbReference type="GeneID" id="106608275"/>
<keyword evidence="4 8" id="KW-0677">Repeat</keyword>
<keyword evidence="6 8" id="KW-0862">Zinc</keyword>
<keyword evidence="8" id="KW-0694">RNA-binding</keyword>
<dbReference type="PANTHER" id="PTHR14738:SF29">
    <property type="entry name" value="ZINC FINGER CCCH DOMAIN-CONTAINING PROTEIN 14"/>
    <property type="match status" value="1"/>
</dbReference>
<dbReference type="Gene3D" id="4.10.1000.30">
    <property type="match status" value="1"/>
</dbReference>
<evidence type="ECO:0000313" key="10">
    <source>
        <dbReference type="Proteomes" id="UP001652741"/>
    </source>
</evidence>
<evidence type="ECO:0000313" key="11">
    <source>
        <dbReference type="RefSeq" id="XP_045577123.1"/>
    </source>
</evidence>
<feature type="compositionally biased region" description="Polar residues" evidence="9">
    <location>
        <begin position="404"/>
        <end position="415"/>
    </location>
</feature>
<feature type="compositionally biased region" description="Acidic residues" evidence="9">
    <location>
        <begin position="286"/>
        <end position="298"/>
    </location>
</feature>
<keyword evidence="5 8" id="KW-0863">Zinc-finger</keyword>
<feature type="region of interest" description="Disordered" evidence="9">
    <location>
        <begin position="346"/>
        <end position="366"/>
    </location>
</feature>
<dbReference type="Proteomes" id="UP001652741">
    <property type="component" value="Chromosome ssa06"/>
</dbReference>
<evidence type="ECO:0000256" key="1">
    <source>
        <dbReference type="ARBA" id="ARBA00008423"/>
    </source>
</evidence>
<evidence type="ECO:0000256" key="4">
    <source>
        <dbReference type="ARBA" id="ARBA00022737"/>
    </source>
</evidence>
<keyword evidence="10" id="KW-1185">Reference proteome</keyword>
<reference evidence="11" key="1">
    <citation type="submission" date="2025-08" db="UniProtKB">
        <authorList>
            <consortium name="RefSeq"/>
        </authorList>
    </citation>
    <scope>IDENTIFICATION</scope>
</reference>
<feature type="compositionally biased region" description="Acidic residues" evidence="9">
    <location>
        <begin position="165"/>
        <end position="175"/>
    </location>
</feature>
<evidence type="ECO:0000256" key="7">
    <source>
        <dbReference type="ARBA" id="ARBA00023242"/>
    </source>
</evidence>
<dbReference type="PANTHER" id="PTHR14738">
    <property type="entry name" value="ZINC FINGER CCCH DOMAIN-CONTAINING PROTEIN 14"/>
    <property type="match status" value="1"/>
</dbReference>
<organism evidence="10 11">
    <name type="scientific">Salmo salar</name>
    <name type="common">Atlantic salmon</name>
    <dbReference type="NCBI Taxonomy" id="8030"/>
    <lineage>
        <taxon>Eukaryota</taxon>
        <taxon>Metazoa</taxon>
        <taxon>Chordata</taxon>
        <taxon>Craniata</taxon>
        <taxon>Vertebrata</taxon>
        <taxon>Euteleostomi</taxon>
        <taxon>Actinopterygii</taxon>
        <taxon>Neopterygii</taxon>
        <taxon>Teleostei</taxon>
        <taxon>Protacanthopterygii</taxon>
        <taxon>Salmoniformes</taxon>
        <taxon>Salmonidae</taxon>
        <taxon>Salmoninae</taxon>
        <taxon>Salmo</taxon>
    </lineage>
</organism>
<comment type="similarity">
    <text evidence="1 8">Belongs to the ZC3H14 family.</text>
</comment>
<feature type="compositionally biased region" description="Basic and acidic residues" evidence="9">
    <location>
        <begin position="236"/>
        <end position="250"/>
    </location>
</feature>
<keyword evidence="3 8" id="KW-0479">Metal-binding</keyword>
<name>A0ABM3F1D1_SALSA</name>
<gene>
    <name evidence="11" type="primary">zc3h14</name>
</gene>